<dbReference type="PROSITE" id="PS50206">
    <property type="entry name" value="RHODANESE_3"/>
    <property type="match status" value="1"/>
</dbReference>
<feature type="domain" description="Rhodanese" evidence="1">
    <location>
        <begin position="15"/>
        <end position="107"/>
    </location>
</feature>
<keyword evidence="3" id="KW-1185">Reference proteome</keyword>
<protein>
    <submittedName>
        <fullName evidence="2">Rhodanese-like domain-containing protein</fullName>
    </submittedName>
</protein>
<dbReference type="CDD" id="cd00158">
    <property type="entry name" value="RHOD"/>
    <property type="match status" value="1"/>
</dbReference>
<dbReference type="InterPro" id="IPR001763">
    <property type="entry name" value="Rhodanese-like_dom"/>
</dbReference>
<reference evidence="2 3" key="1">
    <citation type="journal article" date="2019" name="Int. J. Syst. Evol. Microbiol.">
        <title>The Global Catalogue of Microorganisms (GCM) 10K type strain sequencing project: providing services to taxonomists for standard genome sequencing and annotation.</title>
        <authorList>
            <consortium name="The Broad Institute Genomics Platform"/>
            <consortium name="The Broad Institute Genome Sequencing Center for Infectious Disease"/>
            <person name="Wu L."/>
            <person name="Ma J."/>
        </authorList>
    </citation>
    <scope>NUCLEOTIDE SEQUENCE [LARGE SCALE GENOMIC DNA]</scope>
    <source>
        <strain evidence="2 3">CGMCC 1.12859</strain>
    </source>
</reference>
<sequence length="121" mass="13346">MSDVRPAELASRLDGGDEPYVLDIRPQSAYESGAIEGSHNVPVYDDLRAGDDSTLRARLDTLPRDEEIVVVCKMGVVARRATDLLVEEGYDASTLSGGMSGWRGYQNGSLLYKLRSLLWRL</sequence>
<evidence type="ECO:0000259" key="1">
    <source>
        <dbReference type="PROSITE" id="PS50206"/>
    </source>
</evidence>
<dbReference type="InterPro" id="IPR036873">
    <property type="entry name" value="Rhodanese-like_dom_sf"/>
</dbReference>
<dbReference type="PANTHER" id="PTHR43031:SF1">
    <property type="entry name" value="PYRIDINE NUCLEOTIDE-DISULPHIDE OXIDOREDUCTASE"/>
    <property type="match status" value="1"/>
</dbReference>
<dbReference type="Pfam" id="PF00581">
    <property type="entry name" value="Rhodanese"/>
    <property type="match status" value="1"/>
</dbReference>
<evidence type="ECO:0000313" key="3">
    <source>
        <dbReference type="Proteomes" id="UP001597139"/>
    </source>
</evidence>
<dbReference type="Proteomes" id="UP001597139">
    <property type="component" value="Unassembled WGS sequence"/>
</dbReference>
<dbReference type="PANTHER" id="PTHR43031">
    <property type="entry name" value="FAD-DEPENDENT OXIDOREDUCTASE"/>
    <property type="match status" value="1"/>
</dbReference>
<proteinExistence type="predicted"/>
<dbReference type="EMBL" id="JBHUCZ010000012">
    <property type="protein sequence ID" value="MFD1568398.1"/>
    <property type="molecule type" value="Genomic_DNA"/>
</dbReference>
<dbReference type="InterPro" id="IPR050229">
    <property type="entry name" value="GlpE_sulfurtransferase"/>
</dbReference>
<dbReference type="AlphaFoldDB" id="A0ABD6BTG1"/>
<comment type="caution">
    <text evidence="2">The sequence shown here is derived from an EMBL/GenBank/DDBJ whole genome shotgun (WGS) entry which is preliminary data.</text>
</comment>
<dbReference type="SMART" id="SM00450">
    <property type="entry name" value="RHOD"/>
    <property type="match status" value="1"/>
</dbReference>
<dbReference type="Gene3D" id="3.40.250.10">
    <property type="entry name" value="Rhodanese-like domain"/>
    <property type="match status" value="1"/>
</dbReference>
<evidence type="ECO:0000313" key="2">
    <source>
        <dbReference type="EMBL" id="MFD1568398.1"/>
    </source>
</evidence>
<name>A0ABD6BTG1_9EURY</name>
<organism evidence="2 3">
    <name type="scientific">Halolamina litorea</name>
    <dbReference type="NCBI Taxonomy" id="1515593"/>
    <lineage>
        <taxon>Archaea</taxon>
        <taxon>Methanobacteriati</taxon>
        <taxon>Methanobacteriota</taxon>
        <taxon>Stenosarchaea group</taxon>
        <taxon>Halobacteria</taxon>
        <taxon>Halobacteriales</taxon>
        <taxon>Haloferacaceae</taxon>
    </lineage>
</organism>
<gene>
    <name evidence="2" type="ORF">ACFSAU_12945</name>
</gene>
<dbReference type="RefSeq" id="WP_267648145.1">
    <property type="nucleotide sequence ID" value="NZ_JANHGR010000003.1"/>
</dbReference>
<accession>A0ABD6BTG1</accession>
<dbReference type="SUPFAM" id="SSF52821">
    <property type="entry name" value="Rhodanese/Cell cycle control phosphatase"/>
    <property type="match status" value="1"/>
</dbReference>